<keyword evidence="2" id="KW-0436">Ligase</keyword>
<evidence type="ECO:0000256" key="5">
    <source>
        <dbReference type="ARBA" id="ARBA00023204"/>
    </source>
</evidence>
<dbReference type="PANTHER" id="PTHR45674">
    <property type="entry name" value="DNA LIGASE 1/3 FAMILY MEMBER"/>
    <property type="match status" value="1"/>
</dbReference>
<gene>
    <name evidence="7" type="ORF">E6G99_05445</name>
</gene>
<dbReference type="InterPro" id="IPR050191">
    <property type="entry name" value="ATP-dep_DNA_ligase"/>
</dbReference>
<dbReference type="Gene3D" id="1.10.3260.10">
    <property type="entry name" value="DNA ligase, ATP-dependent, N-terminal domain"/>
    <property type="match status" value="1"/>
</dbReference>
<feature type="non-terminal residue" evidence="7">
    <location>
        <position position="95"/>
    </location>
</feature>
<accession>A0A537LIS5</accession>
<keyword evidence="3" id="KW-0227">DNA damage</keyword>
<evidence type="ECO:0000256" key="1">
    <source>
        <dbReference type="ARBA" id="ARBA00007572"/>
    </source>
</evidence>
<dbReference type="GO" id="GO:0006273">
    <property type="term" value="P:lagging strand elongation"/>
    <property type="evidence" value="ECO:0007669"/>
    <property type="project" value="TreeGrafter"/>
</dbReference>
<keyword evidence="5" id="KW-0234">DNA repair</keyword>
<evidence type="ECO:0000256" key="4">
    <source>
        <dbReference type="ARBA" id="ARBA00023172"/>
    </source>
</evidence>
<sequence length="95" mass="10539">MTNVRSANMKYQLLADAYAKIEATTSRLTITRLLADLFRQTPKPIIARLTYLTQGKLYPDFEGIEIGVAEKMAVRAVAQATGESQEVVARQLTHA</sequence>
<evidence type="ECO:0000259" key="6">
    <source>
        <dbReference type="Pfam" id="PF04675"/>
    </source>
</evidence>
<feature type="domain" description="DNA ligase ATP-dependent N-terminal" evidence="6">
    <location>
        <begin position="11"/>
        <end position="88"/>
    </location>
</feature>
<protein>
    <recommendedName>
        <fullName evidence="6">DNA ligase ATP-dependent N-terminal domain-containing protein</fullName>
    </recommendedName>
</protein>
<comment type="similarity">
    <text evidence="1">Belongs to the ATP-dependent DNA ligase family.</text>
</comment>
<proteinExistence type="inferred from homology"/>
<evidence type="ECO:0000256" key="2">
    <source>
        <dbReference type="ARBA" id="ARBA00022598"/>
    </source>
</evidence>
<dbReference type="Pfam" id="PF04675">
    <property type="entry name" value="DNA_ligase_A_N"/>
    <property type="match status" value="1"/>
</dbReference>
<evidence type="ECO:0000313" key="8">
    <source>
        <dbReference type="Proteomes" id="UP000318661"/>
    </source>
</evidence>
<dbReference type="GO" id="GO:0006310">
    <property type="term" value="P:DNA recombination"/>
    <property type="evidence" value="ECO:0007669"/>
    <property type="project" value="UniProtKB-KW"/>
</dbReference>
<dbReference type="GO" id="GO:0003910">
    <property type="term" value="F:DNA ligase (ATP) activity"/>
    <property type="evidence" value="ECO:0007669"/>
    <property type="project" value="InterPro"/>
</dbReference>
<evidence type="ECO:0000313" key="7">
    <source>
        <dbReference type="EMBL" id="TMJ07905.1"/>
    </source>
</evidence>
<dbReference type="AlphaFoldDB" id="A0A537LIS5"/>
<dbReference type="InterPro" id="IPR012308">
    <property type="entry name" value="DNA_ligase_ATP-dep_N"/>
</dbReference>
<dbReference type="EMBL" id="VBAJ01000143">
    <property type="protein sequence ID" value="TMJ07905.1"/>
    <property type="molecule type" value="Genomic_DNA"/>
</dbReference>
<dbReference type="SUPFAM" id="SSF117018">
    <property type="entry name" value="ATP-dependent DNA ligase DNA-binding domain"/>
    <property type="match status" value="1"/>
</dbReference>
<dbReference type="GO" id="GO:0006281">
    <property type="term" value="P:DNA repair"/>
    <property type="evidence" value="ECO:0007669"/>
    <property type="project" value="UniProtKB-KW"/>
</dbReference>
<dbReference type="Proteomes" id="UP000318661">
    <property type="component" value="Unassembled WGS sequence"/>
</dbReference>
<comment type="caution">
    <text evidence="7">The sequence shown here is derived from an EMBL/GenBank/DDBJ whole genome shotgun (WGS) entry which is preliminary data.</text>
</comment>
<dbReference type="InterPro" id="IPR036599">
    <property type="entry name" value="DNA_ligase_N_sf"/>
</dbReference>
<evidence type="ECO:0000256" key="3">
    <source>
        <dbReference type="ARBA" id="ARBA00022763"/>
    </source>
</evidence>
<name>A0A537LIS5_9BACT</name>
<reference evidence="7 8" key="1">
    <citation type="journal article" date="2019" name="Nat. Microbiol.">
        <title>Mediterranean grassland soil C-N compound turnover is dependent on rainfall and depth, and is mediated by genomically divergent microorganisms.</title>
        <authorList>
            <person name="Diamond S."/>
            <person name="Andeer P.F."/>
            <person name="Li Z."/>
            <person name="Crits-Christoph A."/>
            <person name="Burstein D."/>
            <person name="Anantharaman K."/>
            <person name="Lane K.R."/>
            <person name="Thomas B.C."/>
            <person name="Pan C."/>
            <person name="Northen T.R."/>
            <person name="Banfield J.F."/>
        </authorList>
    </citation>
    <scope>NUCLEOTIDE SEQUENCE [LARGE SCALE GENOMIC DNA]</scope>
    <source>
        <strain evidence="7">NP_2</strain>
    </source>
</reference>
<organism evidence="7 8">
    <name type="scientific">Candidatus Segetimicrobium genomatis</name>
    <dbReference type="NCBI Taxonomy" id="2569760"/>
    <lineage>
        <taxon>Bacteria</taxon>
        <taxon>Bacillati</taxon>
        <taxon>Candidatus Sysuimicrobiota</taxon>
        <taxon>Candidatus Sysuimicrobiia</taxon>
        <taxon>Candidatus Sysuimicrobiales</taxon>
        <taxon>Candidatus Segetimicrobiaceae</taxon>
        <taxon>Candidatus Segetimicrobium</taxon>
    </lineage>
</organism>
<dbReference type="GO" id="GO:0003677">
    <property type="term" value="F:DNA binding"/>
    <property type="evidence" value="ECO:0007669"/>
    <property type="project" value="InterPro"/>
</dbReference>
<keyword evidence="4" id="KW-0233">DNA recombination</keyword>
<dbReference type="PANTHER" id="PTHR45674:SF4">
    <property type="entry name" value="DNA LIGASE 1"/>
    <property type="match status" value="1"/>
</dbReference>